<feature type="region of interest" description="Disordered" evidence="1">
    <location>
        <begin position="1"/>
        <end position="34"/>
    </location>
</feature>
<reference evidence="3" key="2">
    <citation type="submission" date="2015-01" db="EMBL/GenBank/DDBJ databases">
        <title>Evolutionary Origins and Diversification of the Mycorrhizal Mutualists.</title>
        <authorList>
            <consortium name="DOE Joint Genome Institute"/>
            <consortium name="Mycorrhizal Genomics Consortium"/>
            <person name="Kohler A."/>
            <person name="Kuo A."/>
            <person name="Nagy L.G."/>
            <person name="Floudas D."/>
            <person name="Copeland A."/>
            <person name="Barry K.W."/>
            <person name="Cichocki N."/>
            <person name="Veneault-Fourrey C."/>
            <person name="LaButti K."/>
            <person name="Lindquist E.A."/>
            <person name="Lipzen A."/>
            <person name="Lundell T."/>
            <person name="Morin E."/>
            <person name="Murat C."/>
            <person name="Riley R."/>
            <person name="Ohm R."/>
            <person name="Sun H."/>
            <person name="Tunlid A."/>
            <person name="Henrissat B."/>
            <person name="Grigoriev I.V."/>
            <person name="Hibbett D.S."/>
            <person name="Martin F."/>
        </authorList>
    </citation>
    <scope>NUCLEOTIDE SEQUENCE [LARGE SCALE GENOMIC DNA]</scope>
    <source>
        <strain evidence="3">Foug A</strain>
    </source>
</reference>
<dbReference type="EMBL" id="KN822072">
    <property type="protein sequence ID" value="KIM59509.1"/>
    <property type="molecule type" value="Genomic_DNA"/>
</dbReference>
<feature type="compositionally biased region" description="Basic and acidic residues" evidence="1">
    <location>
        <begin position="1"/>
        <end position="19"/>
    </location>
</feature>
<evidence type="ECO:0000256" key="1">
    <source>
        <dbReference type="SAM" id="MobiDB-lite"/>
    </source>
</evidence>
<evidence type="ECO:0000313" key="2">
    <source>
        <dbReference type="EMBL" id="KIM59509.1"/>
    </source>
</evidence>
<keyword evidence="3" id="KW-1185">Reference proteome</keyword>
<name>A0A0C3DTJ7_9AGAM</name>
<proteinExistence type="predicted"/>
<sequence length="104" mass="11269">MVVSDGKRVDWRGPGDIKGGEGLPMPGWPSSSYSAQQQFTDRCGCESGGILPNVAGTPGALSWKGRCVGADRSLDDVLYWTAFDLQVSARWLGHLALRWKQQSS</sequence>
<dbReference type="Proteomes" id="UP000053989">
    <property type="component" value="Unassembled WGS sequence"/>
</dbReference>
<accession>A0A0C3DTJ7</accession>
<reference evidence="2 3" key="1">
    <citation type="submission" date="2014-04" db="EMBL/GenBank/DDBJ databases">
        <authorList>
            <consortium name="DOE Joint Genome Institute"/>
            <person name="Kuo A."/>
            <person name="Kohler A."/>
            <person name="Nagy L.G."/>
            <person name="Floudas D."/>
            <person name="Copeland A."/>
            <person name="Barry K.W."/>
            <person name="Cichocki N."/>
            <person name="Veneault-Fourrey C."/>
            <person name="LaButti K."/>
            <person name="Lindquist E.A."/>
            <person name="Lipzen A."/>
            <person name="Lundell T."/>
            <person name="Morin E."/>
            <person name="Murat C."/>
            <person name="Sun H."/>
            <person name="Tunlid A."/>
            <person name="Henrissat B."/>
            <person name="Grigoriev I.V."/>
            <person name="Hibbett D.S."/>
            <person name="Martin F."/>
            <person name="Nordberg H.P."/>
            <person name="Cantor M.N."/>
            <person name="Hua S.X."/>
        </authorList>
    </citation>
    <scope>NUCLEOTIDE SEQUENCE [LARGE SCALE GENOMIC DNA]</scope>
    <source>
        <strain evidence="2 3">Foug A</strain>
    </source>
</reference>
<protein>
    <submittedName>
        <fullName evidence="2">Uncharacterized protein</fullName>
    </submittedName>
</protein>
<organism evidence="2 3">
    <name type="scientific">Scleroderma citrinum Foug A</name>
    <dbReference type="NCBI Taxonomy" id="1036808"/>
    <lineage>
        <taxon>Eukaryota</taxon>
        <taxon>Fungi</taxon>
        <taxon>Dikarya</taxon>
        <taxon>Basidiomycota</taxon>
        <taxon>Agaricomycotina</taxon>
        <taxon>Agaricomycetes</taxon>
        <taxon>Agaricomycetidae</taxon>
        <taxon>Boletales</taxon>
        <taxon>Sclerodermatineae</taxon>
        <taxon>Sclerodermataceae</taxon>
        <taxon>Scleroderma</taxon>
    </lineage>
</organism>
<dbReference type="InParanoid" id="A0A0C3DTJ7"/>
<dbReference type="HOGENOM" id="CLU_2251662_0_0_1"/>
<gene>
    <name evidence="2" type="ORF">SCLCIDRAFT_1217636</name>
</gene>
<evidence type="ECO:0000313" key="3">
    <source>
        <dbReference type="Proteomes" id="UP000053989"/>
    </source>
</evidence>
<dbReference type="AlphaFoldDB" id="A0A0C3DTJ7"/>